<dbReference type="EMBL" id="KE345762">
    <property type="protein sequence ID" value="EXC14455.1"/>
    <property type="molecule type" value="Genomic_DNA"/>
</dbReference>
<dbReference type="Proteomes" id="UP000030645">
    <property type="component" value="Unassembled WGS sequence"/>
</dbReference>
<protein>
    <submittedName>
        <fullName evidence="1">Uncharacterized protein</fullName>
    </submittedName>
</protein>
<evidence type="ECO:0000313" key="2">
    <source>
        <dbReference type="Proteomes" id="UP000030645"/>
    </source>
</evidence>
<keyword evidence="2" id="KW-1185">Reference proteome</keyword>
<dbReference type="AlphaFoldDB" id="W9S737"/>
<sequence>MAEVICGDPCVFLPSWQKEEKRNRLNDVAGMRWKILDTPRLWGLRLVRSLGLKSVKEFGALQRQR</sequence>
<gene>
    <name evidence="1" type="ORF">L484_007822</name>
</gene>
<proteinExistence type="predicted"/>
<reference evidence="2" key="1">
    <citation type="submission" date="2013-01" db="EMBL/GenBank/DDBJ databases">
        <title>Draft Genome Sequence of a Mulberry Tree, Morus notabilis C.K. Schneid.</title>
        <authorList>
            <person name="He N."/>
            <person name="Zhao S."/>
        </authorList>
    </citation>
    <scope>NUCLEOTIDE SEQUENCE</scope>
</reference>
<evidence type="ECO:0000313" key="1">
    <source>
        <dbReference type="EMBL" id="EXC14455.1"/>
    </source>
</evidence>
<organism evidence="1 2">
    <name type="scientific">Morus notabilis</name>
    <dbReference type="NCBI Taxonomy" id="981085"/>
    <lineage>
        <taxon>Eukaryota</taxon>
        <taxon>Viridiplantae</taxon>
        <taxon>Streptophyta</taxon>
        <taxon>Embryophyta</taxon>
        <taxon>Tracheophyta</taxon>
        <taxon>Spermatophyta</taxon>
        <taxon>Magnoliopsida</taxon>
        <taxon>eudicotyledons</taxon>
        <taxon>Gunneridae</taxon>
        <taxon>Pentapetalae</taxon>
        <taxon>rosids</taxon>
        <taxon>fabids</taxon>
        <taxon>Rosales</taxon>
        <taxon>Moraceae</taxon>
        <taxon>Moreae</taxon>
        <taxon>Morus</taxon>
    </lineage>
</organism>
<accession>W9S737</accession>
<name>W9S737_9ROSA</name>